<dbReference type="Pfam" id="PF03292">
    <property type="entry name" value="Pox_P4B"/>
    <property type="match status" value="1"/>
</dbReference>
<protein>
    <submittedName>
        <fullName evidence="4">p4B major core protein</fullName>
    </submittedName>
</protein>
<dbReference type="GO" id="GO:0044423">
    <property type="term" value="C:virion component"/>
    <property type="evidence" value="ECO:0007669"/>
    <property type="project" value="UniProtKB-KW"/>
</dbReference>
<dbReference type="EMBL" id="KY684108">
    <property type="protein sequence ID" value="ARF11153.1"/>
    <property type="molecule type" value="Genomic_DNA"/>
</dbReference>
<gene>
    <name evidence="4" type="ORF">Klosneuvirus_1_10</name>
</gene>
<feature type="region of interest" description="Disordered" evidence="3">
    <location>
        <begin position="1"/>
        <end position="21"/>
    </location>
</feature>
<evidence type="ECO:0000256" key="3">
    <source>
        <dbReference type="SAM" id="MobiDB-lite"/>
    </source>
</evidence>
<evidence type="ECO:0000256" key="1">
    <source>
        <dbReference type="ARBA" id="ARBA00004328"/>
    </source>
</evidence>
<organism evidence="4">
    <name type="scientific">Klosneuvirus KNV1</name>
    <dbReference type="NCBI Taxonomy" id="1977640"/>
    <lineage>
        <taxon>Viruses</taxon>
        <taxon>Varidnaviria</taxon>
        <taxon>Bamfordvirae</taxon>
        <taxon>Nucleocytoviricota</taxon>
        <taxon>Megaviricetes</taxon>
        <taxon>Imitervirales</taxon>
        <taxon>Mimiviridae</taxon>
        <taxon>Klosneuvirinae</taxon>
        <taxon>Klosneuvirus</taxon>
    </lineage>
</organism>
<accession>A0A1V0SHH2</accession>
<comment type="subcellular location">
    <subcellularLocation>
        <location evidence="1">Virion</location>
    </subcellularLocation>
</comment>
<evidence type="ECO:0000313" key="4">
    <source>
        <dbReference type="EMBL" id="ARF11153.1"/>
    </source>
</evidence>
<dbReference type="InterPro" id="IPR004972">
    <property type="entry name" value="P4B"/>
</dbReference>
<keyword evidence="2" id="KW-0946">Virion</keyword>
<proteinExistence type="predicted"/>
<evidence type="ECO:0000256" key="2">
    <source>
        <dbReference type="ARBA" id="ARBA00022844"/>
    </source>
</evidence>
<name>A0A1V0SHH2_9VIRU</name>
<sequence>MAEKSYRDTRGDESKGSQVDREVVDLIRSKATDQQALQKLRSKYPNNQDLVDKVHDAYKDLITSLYKRARKFKQFIFDRYGGFGLTQGELMRKAKKYIKKLKLSDPEFDLFYIMATTEKGPLYAQTMPSSLMAKTLGYDSFVASGKLNVKAEDQSIVEEIVNKYGETKPLHAQVILQTLTYQDCAPEALSGKFNRDKHNPYSYVHPVIAALFLPKINALEEQMLMSNIGYIVQRKVNEQPIMTLPDHQLYWNMIIDPNDTACTVTNAVADLKNRYLLQIQLWEAVMNLRQGKYYYDNTASLVRFMQTLENCRTVTHDAPDLTYVKDEGTILRRLLAAFSFYPTYVSLNRMSGLLSGSQSILGSQHMAPTPLENSLTRVPMITLRLPHHVPGISKAVSLEEAVTQVQWFVEQKNFVPRSMQIVHSNDVLFFYVGRRYQSVNVARLNVPCNFTNLPMTVTGWESLNEHPVNAPRSINILNDEYELRSVVAVEKTQAGGKSLVVGCTAMVIIPREVGRYEETCLLYDPQGAGVMIEDGDKYTRNDPISVIPSDSPFANIGGIETFEQRARCRGTIFMYKKINAIPCTGN</sequence>
<reference evidence="4" key="1">
    <citation type="journal article" date="2017" name="Science">
        <title>Giant viruses with an expanded complement of translation system components.</title>
        <authorList>
            <person name="Schulz F."/>
            <person name="Yutin N."/>
            <person name="Ivanova N.N."/>
            <person name="Ortega D.R."/>
            <person name="Lee T.K."/>
            <person name="Vierheilig J."/>
            <person name="Daims H."/>
            <person name="Horn M."/>
            <person name="Wagner M."/>
            <person name="Jensen G.J."/>
            <person name="Kyrpides N.C."/>
            <person name="Koonin E.V."/>
            <person name="Woyke T."/>
        </authorList>
    </citation>
    <scope>NUCLEOTIDE SEQUENCE</scope>
    <source>
        <strain evidence="4">KNV1</strain>
    </source>
</reference>